<reference evidence="1 2" key="1">
    <citation type="journal article" date="2003" name="J. Bacteriol.">
        <title>Integration site for Streptomyces phage phiBT1 and development of site-specific integrating vectors.</title>
        <authorList>
            <person name="Gregory M.A."/>
            <person name="Till R."/>
            <person name="Smith M.C."/>
        </authorList>
    </citation>
    <scope>NUCLEOTIDE SEQUENCE</scope>
</reference>
<gene>
    <name evidence="1" type="primary">25.2</name>
</gene>
<sequence>MMTPADRTHVRRMSLCSRRGLLSRVTQRPSSYPLARKGDFVSLPDTDARQTEYSTYAPAGERCRRCRKPFKSLETCRRVANERQSGTASADRYEHVRVLEVSAPAKRLSARVSALPEPELVSLPMSP</sequence>
<organism evidence="1 2">
    <name type="scientific">Lomovskayavirus BT1</name>
    <dbReference type="NCBI Taxonomy" id="225588"/>
    <lineage>
        <taxon>Viruses</taxon>
        <taxon>Duplodnaviria</taxon>
        <taxon>Heunggongvirae</taxon>
        <taxon>Uroviricota</taxon>
        <taxon>Caudoviricetes</taxon>
        <taxon>Colingsworthviridae</taxon>
        <taxon>Lomovskayavirus</taxon>
    </lineage>
</organism>
<keyword evidence="2" id="KW-1185">Reference proteome</keyword>
<dbReference type="RefSeq" id="NP_813742.1">
    <property type="nucleotide sequence ID" value="NC_004664.2"/>
</dbReference>
<evidence type="ECO:0000313" key="2">
    <source>
        <dbReference type="Proteomes" id="UP000001251"/>
    </source>
</evidence>
<dbReference type="GeneID" id="1258886"/>
<proteinExistence type="predicted"/>
<dbReference type="KEGG" id="vg:1258886"/>
<protein>
    <submittedName>
        <fullName evidence="1">Gp25.2</fullName>
    </submittedName>
</protein>
<accession>Q858X5</accession>
<evidence type="ECO:0000313" key="1">
    <source>
        <dbReference type="EMBL" id="CAD80150.1"/>
    </source>
</evidence>
<dbReference type="EMBL" id="AJ550940">
    <property type="protein sequence ID" value="CAD80150.1"/>
    <property type="molecule type" value="Genomic_DNA"/>
</dbReference>
<dbReference type="Proteomes" id="UP000001251">
    <property type="component" value="Segment"/>
</dbReference>
<name>Q858X5_9CAUD</name>